<keyword evidence="5" id="KW-0520">NAD</keyword>
<dbReference type="Pfam" id="PF03949">
    <property type="entry name" value="Malic_M"/>
    <property type="match status" value="1"/>
</dbReference>
<dbReference type="GO" id="GO:0051287">
    <property type="term" value="F:NAD binding"/>
    <property type="evidence" value="ECO:0007669"/>
    <property type="project" value="InterPro"/>
</dbReference>
<feature type="domain" description="Malic enzyme NAD-binding" evidence="11">
    <location>
        <begin position="274"/>
        <end position="527"/>
    </location>
</feature>
<dbReference type="SUPFAM" id="SSF51735">
    <property type="entry name" value="NAD(P)-binding Rossmann-fold domains"/>
    <property type="match status" value="1"/>
</dbReference>
<dbReference type="CDD" id="cd05312">
    <property type="entry name" value="NAD_bind_1_malic_enz"/>
    <property type="match status" value="1"/>
</dbReference>
<comment type="cofactor">
    <cofactor evidence="1">
        <name>Mn(2+)</name>
        <dbReference type="ChEBI" id="CHEBI:29035"/>
    </cofactor>
</comment>
<evidence type="ECO:0000256" key="6">
    <source>
        <dbReference type="PIRSR" id="PIRSR000106-1"/>
    </source>
</evidence>
<dbReference type="InterPro" id="IPR037062">
    <property type="entry name" value="Malic_N_dom_sf"/>
</dbReference>
<feature type="binding site" evidence="8">
    <location>
        <position position="250"/>
    </location>
    <ligand>
        <name>a divalent metal cation</name>
        <dbReference type="ChEBI" id="CHEBI:60240"/>
    </ligand>
</feature>
<dbReference type="SMART" id="SM01274">
    <property type="entry name" value="malic"/>
    <property type="match status" value="1"/>
</dbReference>
<gene>
    <name evidence="13" type="ORF">AW736_18340</name>
</gene>
<dbReference type="FunFam" id="3.40.50.720:FF:000060">
    <property type="entry name" value="Malic enzyme"/>
    <property type="match status" value="1"/>
</dbReference>
<dbReference type="InterPro" id="IPR012302">
    <property type="entry name" value="Malic_NAD-bd"/>
</dbReference>
<evidence type="ECO:0000313" key="14">
    <source>
        <dbReference type="Proteomes" id="UP000078486"/>
    </source>
</evidence>
<evidence type="ECO:0000256" key="1">
    <source>
        <dbReference type="ARBA" id="ARBA00001936"/>
    </source>
</evidence>
<evidence type="ECO:0000256" key="5">
    <source>
        <dbReference type="ARBA" id="ARBA00023027"/>
    </source>
</evidence>
<feature type="region of interest" description="Disordered" evidence="10">
    <location>
        <begin position="1"/>
        <end position="21"/>
    </location>
</feature>
<protein>
    <submittedName>
        <fullName evidence="13">NAD-dependent malic enzyme</fullName>
    </submittedName>
</protein>
<evidence type="ECO:0000256" key="7">
    <source>
        <dbReference type="PIRSR" id="PIRSR000106-2"/>
    </source>
</evidence>
<dbReference type="InterPro" id="IPR001891">
    <property type="entry name" value="Malic_OxRdtase"/>
</dbReference>
<feature type="binding site" evidence="7">
    <location>
        <position position="414"/>
    </location>
    <ligand>
        <name>(S)-malate</name>
        <dbReference type="ChEBI" id="CHEBI:15589"/>
    </ligand>
</feature>
<comment type="similarity">
    <text evidence="2 9">Belongs to the malic enzymes family.</text>
</comment>
<dbReference type="InterPro" id="IPR015884">
    <property type="entry name" value="Malic_enzyme_CS"/>
</dbReference>
<accession>A0A178IGF1</accession>
<dbReference type="GO" id="GO:0046872">
    <property type="term" value="F:metal ion binding"/>
    <property type="evidence" value="ECO:0007669"/>
    <property type="project" value="UniProtKB-KW"/>
</dbReference>
<evidence type="ECO:0000259" key="12">
    <source>
        <dbReference type="SMART" id="SM01274"/>
    </source>
</evidence>
<feature type="binding site" evidence="8">
    <location>
        <position position="273"/>
    </location>
    <ligand>
        <name>a divalent metal cation</name>
        <dbReference type="ChEBI" id="CHEBI:60240"/>
    </ligand>
</feature>
<feature type="binding site" evidence="7">
    <location>
        <position position="458"/>
    </location>
    <ligand>
        <name>(S)-malate</name>
        <dbReference type="ChEBI" id="CHEBI:15589"/>
    </ligand>
</feature>
<evidence type="ECO:0000256" key="2">
    <source>
        <dbReference type="ARBA" id="ARBA00008785"/>
    </source>
</evidence>
<keyword evidence="3 8" id="KW-0479">Metal-binding</keyword>
<dbReference type="GO" id="GO:0006108">
    <property type="term" value="P:malate metabolic process"/>
    <property type="evidence" value="ECO:0007669"/>
    <property type="project" value="TreeGrafter"/>
</dbReference>
<evidence type="ECO:0000256" key="9">
    <source>
        <dbReference type="RuleBase" id="RU003427"/>
    </source>
</evidence>
<dbReference type="FunFam" id="3.40.50.10380:FF:000001">
    <property type="entry name" value="NAD-dependent malic enzyme"/>
    <property type="match status" value="1"/>
</dbReference>
<name>A0A178IGF1_9BACT</name>
<evidence type="ECO:0000256" key="8">
    <source>
        <dbReference type="PIRSR" id="PIRSR000106-3"/>
    </source>
</evidence>
<dbReference type="Pfam" id="PF00390">
    <property type="entry name" value="malic"/>
    <property type="match status" value="1"/>
</dbReference>
<dbReference type="OrthoDB" id="3314528at2"/>
<feature type="active site" description="Proton donor" evidence="6">
    <location>
        <position position="107"/>
    </location>
</feature>
<dbReference type="GO" id="GO:0004473">
    <property type="term" value="F:malate dehydrogenase (decarboxylating) (NADP+) activity"/>
    <property type="evidence" value="ECO:0007669"/>
    <property type="project" value="TreeGrafter"/>
</dbReference>
<reference evidence="13 14" key="1">
    <citation type="submission" date="2016-01" db="EMBL/GenBank/DDBJ databases">
        <title>High potential of lignocellulose degradation of a new Verrucomicrobia species.</title>
        <authorList>
            <person name="Wang Y."/>
            <person name="Shi Y."/>
            <person name="Qiu Z."/>
            <person name="Liu S."/>
            <person name="Yang H."/>
        </authorList>
    </citation>
    <scope>NUCLEOTIDE SEQUENCE [LARGE SCALE GENOMIC DNA]</scope>
    <source>
        <strain evidence="13 14">TSB47</strain>
    </source>
</reference>
<dbReference type="InterPro" id="IPR012301">
    <property type="entry name" value="Malic_N_dom"/>
</dbReference>
<feature type="binding site" evidence="7">
    <location>
        <position position="160"/>
    </location>
    <ligand>
        <name>(S)-malate</name>
        <dbReference type="ChEBI" id="CHEBI:15589"/>
    </ligand>
</feature>
<keyword evidence="4" id="KW-0560">Oxidoreductase</keyword>
<comment type="caution">
    <text evidence="13">The sequence shown here is derived from an EMBL/GenBank/DDBJ whole genome shotgun (WGS) entry which is preliminary data.</text>
</comment>
<dbReference type="Gene3D" id="3.40.50.720">
    <property type="entry name" value="NAD(P)-binding Rossmann-like Domain"/>
    <property type="match status" value="1"/>
</dbReference>
<organism evidence="13 14">
    <name type="scientific">Termitidicoccus mucosus</name>
    <dbReference type="NCBI Taxonomy" id="1184151"/>
    <lineage>
        <taxon>Bacteria</taxon>
        <taxon>Pseudomonadati</taxon>
        <taxon>Verrucomicrobiota</taxon>
        <taxon>Opitutia</taxon>
        <taxon>Opitutales</taxon>
        <taxon>Opitutaceae</taxon>
        <taxon>Termitidicoccus</taxon>
    </lineage>
</organism>
<dbReference type="PROSITE" id="PS00331">
    <property type="entry name" value="MALIC_ENZYMES"/>
    <property type="match status" value="1"/>
</dbReference>
<feature type="binding site" evidence="8">
    <location>
        <position position="249"/>
    </location>
    <ligand>
        <name>a divalent metal cation</name>
        <dbReference type="ChEBI" id="CHEBI:60240"/>
    </ligand>
</feature>
<dbReference type="STRING" id="1184151.AW736_18340"/>
<feature type="domain" description="Malic enzyme N-terminal" evidence="12">
    <location>
        <begin position="84"/>
        <end position="264"/>
    </location>
</feature>
<feature type="active site" description="Proton acceptor" evidence="6">
    <location>
        <position position="178"/>
    </location>
</feature>
<evidence type="ECO:0000256" key="10">
    <source>
        <dbReference type="SAM" id="MobiDB-lite"/>
    </source>
</evidence>
<dbReference type="NCBIfam" id="NF010052">
    <property type="entry name" value="PRK13529.1"/>
    <property type="match status" value="1"/>
</dbReference>
<evidence type="ECO:0000259" key="11">
    <source>
        <dbReference type="SMART" id="SM00919"/>
    </source>
</evidence>
<dbReference type="EMBL" id="LRRQ01000142">
    <property type="protein sequence ID" value="OAM88215.1"/>
    <property type="molecule type" value="Genomic_DNA"/>
</dbReference>
<dbReference type="PIRSF" id="PIRSF000106">
    <property type="entry name" value="ME"/>
    <property type="match status" value="1"/>
</dbReference>
<dbReference type="Gene3D" id="3.40.50.10380">
    <property type="entry name" value="Malic enzyme, N-terminal domain"/>
    <property type="match status" value="1"/>
</dbReference>
<dbReference type="SMART" id="SM00919">
    <property type="entry name" value="Malic_M"/>
    <property type="match status" value="1"/>
</dbReference>
<dbReference type="InterPro" id="IPR036291">
    <property type="entry name" value="NAD(P)-bd_dom_sf"/>
</dbReference>
<sequence length="557" mass="60763">MKKQNADKLHSTGASAQPRGMSLLTDALRNKGTAFSEAERDALGLRGLLPPRVFTLEEQKQRALGNLRRKPTNLEKYIYLTTLQTRNETLFYRVLQDHIEEMMPLVYTPTVGQACLEYGSIFRRPRGLFISIRERGRIAEILRHWPIADVRMIVVTDGERILGLGDLGALGMGIPVGKLSLYTACAGVHPGYCLPITLDVGTDNDTLRNDPFYIGLNQKRVRGPEYDEFLDEFVAAVKTVFPRALLQWEDFGNTNAFRLLASNRSKICSFNDDIQGTASVALAGLLGAHRITGGSIEKQRILFLGAGEAGTGIADLFVTAAMDAGLTEAQARACCWFVDSEGLVVKNRKGRPLAHHKIPYAHDHAPIATLAEAVEALKPTALIGVSSQARAFTEPIVRRMAALNKHPVIFALSNPTAKAECTAEEAYQWTDGRVVFASGSPFDPVKLGERTFVPGQGNNVYIFPGVGLGALACGATEVTDRMFLTAARTLASMVGEEDLAKGRVYPALTRIRAVSLAIAVEVAKEAHKEGLATLPKPADLEADIRQSMFEPVYQDCL</sequence>
<dbReference type="RefSeq" id="WP_068771764.1">
    <property type="nucleotide sequence ID" value="NZ_CP109796.1"/>
</dbReference>
<evidence type="ECO:0000256" key="3">
    <source>
        <dbReference type="ARBA" id="ARBA00022723"/>
    </source>
</evidence>
<dbReference type="PANTHER" id="PTHR23406">
    <property type="entry name" value="MALIC ENZYME-RELATED"/>
    <property type="match status" value="1"/>
</dbReference>
<keyword evidence="14" id="KW-1185">Reference proteome</keyword>
<evidence type="ECO:0000313" key="13">
    <source>
        <dbReference type="EMBL" id="OAM88215.1"/>
    </source>
</evidence>
<evidence type="ECO:0000256" key="4">
    <source>
        <dbReference type="ARBA" id="ARBA00023002"/>
    </source>
</evidence>
<comment type="cofactor">
    <cofactor evidence="8">
        <name>Mg(2+)</name>
        <dbReference type="ChEBI" id="CHEBI:18420"/>
    </cofactor>
    <cofactor evidence="8">
        <name>Mn(2+)</name>
        <dbReference type="ChEBI" id="CHEBI:29035"/>
    </cofactor>
    <text evidence="8">Divalent metal cations. Prefers magnesium or manganese.</text>
</comment>
<dbReference type="PRINTS" id="PR00072">
    <property type="entry name" value="MALOXRDTASE"/>
</dbReference>
<feature type="compositionally biased region" description="Basic and acidic residues" evidence="10">
    <location>
        <begin position="1"/>
        <end position="10"/>
    </location>
</feature>
<dbReference type="InterPro" id="IPR046346">
    <property type="entry name" value="Aminoacid_DH-like_N_sf"/>
</dbReference>
<proteinExistence type="inferred from homology"/>
<dbReference type="Proteomes" id="UP000078486">
    <property type="component" value="Unassembled WGS sequence"/>
</dbReference>
<dbReference type="PANTHER" id="PTHR23406:SF90">
    <property type="entry name" value="MALIC ENZYME-RELATED"/>
    <property type="match status" value="1"/>
</dbReference>
<dbReference type="AlphaFoldDB" id="A0A178IGF1"/>
<dbReference type="SUPFAM" id="SSF53223">
    <property type="entry name" value="Aminoacid dehydrogenase-like, N-terminal domain"/>
    <property type="match status" value="1"/>
</dbReference>